<evidence type="ECO:0000313" key="7">
    <source>
        <dbReference type="Proteomes" id="UP000054144"/>
    </source>
</evidence>
<sequence length="182" mass="19957">MSISRLFNEFRPLFRMLDEPITHSPAFGRSVFDDPFFRRPSFPSFTHRSVAVDLSEEKDKYILEAEVPGVKKENLEIRIGDSGRSVTIQGSVSSRSTEPSTGTESGDASTGSAEGAQSYAFVKTEAPSQLSTERSFVGQFTRTLWLPRPVDASNVQAKLNDGVLTITVPKAEDKASVVIPVE</sequence>
<dbReference type="AlphaFoldDB" id="A0A0D7ACM3"/>
<accession>A0A0D7ACM3</accession>
<evidence type="ECO:0000256" key="3">
    <source>
        <dbReference type="RuleBase" id="RU003616"/>
    </source>
</evidence>
<feature type="compositionally biased region" description="Polar residues" evidence="4">
    <location>
        <begin position="86"/>
        <end position="112"/>
    </location>
</feature>
<dbReference type="Pfam" id="PF00011">
    <property type="entry name" value="HSP20"/>
    <property type="match status" value="1"/>
</dbReference>
<organism evidence="6 7">
    <name type="scientific">Fistulina hepatica ATCC 64428</name>
    <dbReference type="NCBI Taxonomy" id="1128425"/>
    <lineage>
        <taxon>Eukaryota</taxon>
        <taxon>Fungi</taxon>
        <taxon>Dikarya</taxon>
        <taxon>Basidiomycota</taxon>
        <taxon>Agaricomycotina</taxon>
        <taxon>Agaricomycetes</taxon>
        <taxon>Agaricomycetidae</taxon>
        <taxon>Agaricales</taxon>
        <taxon>Fistulinaceae</taxon>
        <taxon>Fistulina</taxon>
    </lineage>
</organism>
<dbReference type="SUPFAM" id="SSF49764">
    <property type="entry name" value="HSP20-like chaperones"/>
    <property type="match status" value="1"/>
</dbReference>
<dbReference type="InterPro" id="IPR002068">
    <property type="entry name" value="A-crystallin/Hsp20_dom"/>
</dbReference>
<protein>
    <submittedName>
        <fullName evidence="6">HSP20-like chaperone</fullName>
    </submittedName>
</protein>
<evidence type="ECO:0000256" key="1">
    <source>
        <dbReference type="ARBA" id="ARBA00023016"/>
    </source>
</evidence>
<keyword evidence="1" id="KW-0346">Stress response</keyword>
<gene>
    <name evidence="6" type="ORF">FISHEDRAFT_43022</name>
</gene>
<dbReference type="Proteomes" id="UP000054144">
    <property type="component" value="Unassembled WGS sequence"/>
</dbReference>
<name>A0A0D7ACM3_9AGAR</name>
<feature type="region of interest" description="Disordered" evidence="4">
    <location>
        <begin position="86"/>
        <end position="114"/>
    </location>
</feature>
<dbReference type="PROSITE" id="PS01031">
    <property type="entry name" value="SHSP"/>
    <property type="match status" value="1"/>
</dbReference>
<proteinExistence type="inferred from homology"/>
<dbReference type="EMBL" id="KN881832">
    <property type="protein sequence ID" value="KIY48593.1"/>
    <property type="molecule type" value="Genomic_DNA"/>
</dbReference>
<dbReference type="CDD" id="cd06464">
    <property type="entry name" value="ACD_sHsps-like"/>
    <property type="match status" value="1"/>
</dbReference>
<evidence type="ECO:0000256" key="2">
    <source>
        <dbReference type="PROSITE-ProRule" id="PRU00285"/>
    </source>
</evidence>
<evidence type="ECO:0000313" key="6">
    <source>
        <dbReference type="EMBL" id="KIY48593.1"/>
    </source>
</evidence>
<evidence type="ECO:0000256" key="4">
    <source>
        <dbReference type="SAM" id="MobiDB-lite"/>
    </source>
</evidence>
<dbReference type="Gene3D" id="2.60.40.790">
    <property type="match status" value="1"/>
</dbReference>
<reference evidence="6 7" key="1">
    <citation type="journal article" date="2015" name="Fungal Genet. Biol.">
        <title>Evolution of novel wood decay mechanisms in Agaricales revealed by the genome sequences of Fistulina hepatica and Cylindrobasidium torrendii.</title>
        <authorList>
            <person name="Floudas D."/>
            <person name="Held B.W."/>
            <person name="Riley R."/>
            <person name="Nagy L.G."/>
            <person name="Koehler G."/>
            <person name="Ransdell A.S."/>
            <person name="Younus H."/>
            <person name="Chow J."/>
            <person name="Chiniquy J."/>
            <person name="Lipzen A."/>
            <person name="Tritt A."/>
            <person name="Sun H."/>
            <person name="Haridas S."/>
            <person name="LaButti K."/>
            <person name="Ohm R.A."/>
            <person name="Kues U."/>
            <person name="Blanchette R.A."/>
            <person name="Grigoriev I.V."/>
            <person name="Minto R.E."/>
            <person name="Hibbett D.S."/>
        </authorList>
    </citation>
    <scope>NUCLEOTIDE SEQUENCE [LARGE SCALE GENOMIC DNA]</scope>
    <source>
        <strain evidence="6 7">ATCC 64428</strain>
    </source>
</reference>
<dbReference type="InterPro" id="IPR008978">
    <property type="entry name" value="HSP20-like_chaperone"/>
</dbReference>
<dbReference type="OrthoDB" id="1431247at2759"/>
<comment type="similarity">
    <text evidence="2 3">Belongs to the small heat shock protein (HSP20) family.</text>
</comment>
<dbReference type="PANTHER" id="PTHR11527">
    <property type="entry name" value="HEAT-SHOCK PROTEIN 20 FAMILY MEMBER"/>
    <property type="match status" value="1"/>
</dbReference>
<keyword evidence="7" id="KW-1185">Reference proteome</keyword>
<dbReference type="InterPro" id="IPR031107">
    <property type="entry name" value="Small_HSP"/>
</dbReference>
<evidence type="ECO:0000259" key="5">
    <source>
        <dbReference type="PROSITE" id="PS01031"/>
    </source>
</evidence>
<feature type="domain" description="SHSP" evidence="5">
    <location>
        <begin position="43"/>
        <end position="182"/>
    </location>
</feature>